<dbReference type="GO" id="GO:0016651">
    <property type="term" value="F:oxidoreductase activity, acting on NAD(P)H"/>
    <property type="evidence" value="ECO:0007669"/>
    <property type="project" value="InterPro"/>
</dbReference>
<dbReference type="InterPro" id="IPR036291">
    <property type="entry name" value="NAD(P)-bd_dom_sf"/>
</dbReference>
<organism evidence="2 3">
    <name type="scientific">Schizosaccharomyces osmophilus</name>
    <dbReference type="NCBI Taxonomy" id="2545709"/>
    <lineage>
        <taxon>Eukaryota</taxon>
        <taxon>Fungi</taxon>
        <taxon>Dikarya</taxon>
        <taxon>Ascomycota</taxon>
        <taxon>Taphrinomycotina</taxon>
        <taxon>Schizosaccharomycetes</taxon>
        <taxon>Schizosaccharomycetales</taxon>
        <taxon>Schizosaccharomycetaceae</taxon>
        <taxon>Schizosaccharomyces</taxon>
    </lineage>
</organism>
<dbReference type="Gene3D" id="3.40.50.720">
    <property type="entry name" value="NAD(P)-binding Rossmann-like Domain"/>
    <property type="match status" value="1"/>
</dbReference>
<dbReference type="RefSeq" id="XP_056036960.1">
    <property type="nucleotide sequence ID" value="XM_056179027.1"/>
</dbReference>
<dbReference type="AlphaFoldDB" id="A0AAE9WCM8"/>
<dbReference type="Gene3D" id="3.90.180.10">
    <property type="entry name" value="Medium-chain alcohol dehydrogenases, catalytic domain"/>
    <property type="match status" value="1"/>
</dbReference>
<evidence type="ECO:0000313" key="2">
    <source>
        <dbReference type="EMBL" id="WBW72717.1"/>
    </source>
</evidence>
<dbReference type="InterPro" id="IPR013154">
    <property type="entry name" value="ADH-like_N"/>
</dbReference>
<dbReference type="Pfam" id="PF00107">
    <property type="entry name" value="ADH_zinc_N"/>
    <property type="match status" value="1"/>
</dbReference>
<dbReference type="SMART" id="SM00829">
    <property type="entry name" value="PKS_ER"/>
    <property type="match status" value="1"/>
</dbReference>
<dbReference type="InterPro" id="IPR020843">
    <property type="entry name" value="ER"/>
</dbReference>
<evidence type="ECO:0000313" key="3">
    <source>
        <dbReference type="Proteomes" id="UP001212411"/>
    </source>
</evidence>
<dbReference type="InterPro" id="IPR011032">
    <property type="entry name" value="GroES-like_sf"/>
</dbReference>
<dbReference type="EMBL" id="CP115611">
    <property type="protein sequence ID" value="WBW72717.1"/>
    <property type="molecule type" value="Genomic_DNA"/>
</dbReference>
<name>A0AAE9WCM8_9SCHI</name>
<proteinExistence type="predicted"/>
<dbReference type="SUPFAM" id="SSF51735">
    <property type="entry name" value="NAD(P)-binding Rossmann-fold domains"/>
    <property type="match status" value="1"/>
</dbReference>
<accession>A0AAE9WCM8</accession>
<dbReference type="KEGG" id="som:SOMG_00231"/>
<dbReference type="CDD" id="cd08249">
    <property type="entry name" value="enoyl_reductase_like"/>
    <property type="match status" value="1"/>
</dbReference>
<reference evidence="2 3" key="1">
    <citation type="journal article" date="2023" name="G3 (Bethesda)">
        <title>A high-quality reference genome for the fission yeast Schizosaccharomyces osmophilus.</title>
        <authorList>
            <person name="Jia G.S."/>
            <person name="Zhang W.C."/>
            <person name="Liang Y."/>
            <person name="Liu X.H."/>
            <person name="Rhind N."/>
            <person name="Pidoux A."/>
            <person name="Brysch-Herzberg M."/>
            <person name="Du L.L."/>
        </authorList>
    </citation>
    <scope>NUCLEOTIDE SEQUENCE [LARGE SCALE GENOMIC DNA]</scope>
    <source>
        <strain evidence="2 3">CBS 15793</strain>
    </source>
</reference>
<dbReference type="SUPFAM" id="SSF50129">
    <property type="entry name" value="GroES-like"/>
    <property type="match status" value="1"/>
</dbReference>
<dbReference type="Proteomes" id="UP001212411">
    <property type="component" value="Chromosome 1"/>
</dbReference>
<dbReference type="PANTHER" id="PTHR45348">
    <property type="entry name" value="HYPOTHETICAL OXIDOREDUCTASE (EUROFUNG)"/>
    <property type="match status" value="1"/>
</dbReference>
<protein>
    <submittedName>
        <fullName evidence="2">Dehydrogenase</fullName>
    </submittedName>
</protein>
<sequence>MKAVVADGEQGIEYVTNAEKPTLTKGHLLGRVLHIGLNPIDWKIAYNVPIPKGAIGGTDFVAIVEEVGEGVDASKYMGARVAGWVPGFFSISGSAWAEYVCADAKLVYLVPDSISSLEACTLPCALTTASQGIHQRIGLPLPRPDGSANPSRRKWFLVWGASSAVGQYAVQLAKLGGCDVVAICSDKNAEKIKKLGASFVFDYHDCQVVEKIKQATDDSVFFGFDAISLPQTITKCIMAFSLEAKAAKLITVLGPPENPREEAVDIITAFSFSLFNEKFDFYGETVQGNNEDYEHTTKLFEVLPTLLEKGIIVANSIREFKGGLEVIPDALREFSSGNHSAVKFVINV</sequence>
<feature type="domain" description="Enoyl reductase (ER)" evidence="1">
    <location>
        <begin position="8"/>
        <end position="346"/>
    </location>
</feature>
<dbReference type="PANTHER" id="PTHR45348:SF2">
    <property type="entry name" value="ZINC-TYPE ALCOHOL DEHYDROGENASE-LIKE PROTEIN C2E1P3.01"/>
    <property type="match status" value="1"/>
</dbReference>
<dbReference type="InterPro" id="IPR047122">
    <property type="entry name" value="Trans-enoyl_RdTase-like"/>
</dbReference>
<gene>
    <name evidence="2" type="ORF">SOMG_00231</name>
</gene>
<dbReference type="GeneID" id="80873716"/>
<keyword evidence="3" id="KW-1185">Reference proteome</keyword>
<dbReference type="InterPro" id="IPR013149">
    <property type="entry name" value="ADH-like_C"/>
</dbReference>
<evidence type="ECO:0000259" key="1">
    <source>
        <dbReference type="SMART" id="SM00829"/>
    </source>
</evidence>
<dbReference type="Pfam" id="PF08240">
    <property type="entry name" value="ADH_N"/>
    <property type="match status" value="1"/>
</dbReference>